<comment type="caution">
    <text evidence="10">The sequence shown here is derived from an EMBL/GenBank/DDBJ whole genome shotgun (WGS) entry which is preliminary data.</text>
</comment>
<feature type="domain" description="Biotin carboxylation" evidence="9">
    <location>
        <begin position="1"/>
        <end position="464"/>
    </location>
</feature>
<dbReference type="Pfam" id="PF02785">
    <property type="entry name" value="Biotin_carb_C"/>
    <property type="match status" value="1"/>
</dbReference>
<dbReference type="PROSITE" id="PS50975">
    <property type="entry name" value="ATP_GRASP"/>
    <property type="match status" value="1"/>
</dbReference>
<evidence type="ECO:0000256" key="5">
    <source>
        <dbReference type="ARBA" id="ARBA00023267"/>
    </source>
</evidence>
<dbReference type="Pfam" id="PF02786">
    <property type="entry name" value="CPSase_L_D2"/>
    <property type="match status" value="1"/>
</dbReference>
<evidence type="ECO:0000256" key="4">
    <source>
        <dbReference type="ARBA" id="ARBA00022840"/>
    </source>
</evidence>
<dbReference type="PANTHER" id="PTHR18866:SF126">
    <property type="entry name" value="BIOTIN CARBOXYLASE"/>
    <property type="match status" value="1"/>
</dbReference>
<dbReference type="PROSITE" id="PS00867">
    <property type="entry name" value="CPSASE_2"/>
    <property type="match status" value="1"/>
</dbReference>
<dbReference type="PROSITE" id="PS00866">
    <property type="entry name" value="CPSASE_1"/>
    <property type="match status" value="1"/>
</dbReference>
<organism evidence="10 11">
    <name type="scientific">Actinomycetospora straminea</name>
    <dbReference type="NCBI Taxonomy" id="663607"/>
    <lineage>
        <taxon>Bacteria</taxon>
        <taxon>Bacillati</taxon>
        <taxon>Actinomycetota</taxon>
        <taxon>Actinomycetes</taxon>
        <taxon>Pseudonocardiales</taxon>
        <taxon>Pseudonocardiaceae</taxon>
        <taxon>Actinomycetospora</taxon>
    </lineage>
</organism>
<dbReference type="RefSeq" id="WP_274233608.1">
    <property type="nucleotide sequence ID" value="NZ_BAABHQ010000010.1"/>
</dbReference>
<dbReference type="PROSITE" id="PS50979">
    <property type="entry name" value="BC"/>
    <property type="match status" value="1"/>
</dbReference>
<accession>A0ABP9EKR9</accession>
<dbReference type="PROSITE" id="PS50968">
    <property type="entry name" value="BIOTINYL_LIPOYL"/>
    <property type="match status" value="1"/>
</dbReference>
<keyword evidence="5" id="KW-0092">Biotin</keyword>
<dbReference type="Pfam" id="PF00289">
    <property type="entry name" value="Biotin_carb_N"/>
    <property type="match status" value="1"/>
</dbReference>
<proteinExistence type="predicted"/>
<sequence length="669" mass="70386">MISTLLVANRGEIARRVIRAARSLGVRTVAVFSEPDADAPHVDEADRAVALRGSTSTETYLDTAQILAAARATGADAVHPGYGFLSENASFARACAAAGLTWVGPDPASIEAMGVKHTAKALAREAGVPTLPDALLATDDPDDWARAAEGVGFPLLVKASAGGGGSGMREVASPDLLADAVRSARAEAARSFGDDTVFLERLLVAPRHVEIQVLGDAHGHVVHVGERECSIQRRHQKVVEEAPSPVVTPELRARMGATAVALAKKLGYVGAGTVEFLLDEVGDFLASDAGVDATLTQPPAPESFFFLEMNTRLQVEHPVTEEVYGVDLVALQLAIADGERLPFTQDELVPRGHAIEVRLYAEDPAAGDRPSPGTLHRYRHDDDLRWEDALGERGEVSAFYDPMIAKVIAHAPTRTAAARRLAAGLAHAEIHGPATNRDLLVAVLRDPDFLAGATRTDFLDRHPDLRTPAPATPRVVHLAAAIACTSAARRADDPLAGLAPPGWRTLRGAPRPHVTWEGPDGPVDVAPRLTADALQLADQTLGLRDLTPHGVRVTHDGVAHRCRVAHHDGTAHVDDGEGHSAWREVPRLPAPDAAAGGAGPVSEVPGTVVEVLVGEGEHVVAGQKLVVLEAMKMEHPALAATDGVVETVHVAVGQYVEAHATLVTLGTAG</sequence>
<dbReference type="CDD" id="cd06850">
    <property type="entry name" value="biotinyl_domain"/>
    <property type="match status" value="1"/>
</dbReference>
<evidence type="ECO:0000259" key="9">
    <source>
        <dbReference type="PROSITE" id="PS50979"/>
    </source>
</evidence>
<dbReference type="InterPro" id="IPR011761">
    <property type="entry name" value="ATP-grasp"/>
</dbReference>
<dbReference type="InterPro" id="IPR011764">
    <property type="entry name" value="Biotin_carboxylation_dom"/>
</dbReference>
<dbReference type="InterPro" id="IPR005481">
    <property type="entry name" value="BC-like_N"/>
</dbReference>
<name>A0ABP9EKR9_9PSEU</name>
<protein>
    <submittedName>
        <fullName evidence="10">Biotin carboxylase N-terminal domain-containing protein</fullName>
    </submittedName>
</protein>
<dbReference type="Pfam" id="PF00364">
    <property type="entry name" value="Biotin_lipoyl"/>
    <property type="match status" value="1"/>
</dbReference>
<evidence type="ECO:0000259" key="8">
    <source>
        <dbReference type="PROSITE" id="PS50975"/>
    </source>
</evidence>
<dbReference type="SUPFAM" id="SSF51230">
    <property type="entry name" value="Single hybrid motif"/>
    <property type="match status" value="1"/>
</dbReference>
<dbReference type="InterPro" id="IPR011054">
    <property type="entry name" value="Rudment_hybrid_motif"/>
</dbReference>
<gene>
    <name evidence="10" type="ORF">GCM10023203_36830</name>
</gene>
<dbReference type="SMART" id="SM00878">
    <property type="entry name" value="Biotin_carb_C"/>
    <property type="match status" value="1"/>
</dbReference>
<keyword evidence="11" id="KW-1185">Reference proteome</keyword>
<dbReference type="InterPro" id="IPR000089">
    <property type="entry name" value="Biotin_lipoyl"/>
</dbReference>
<dbReference type="InterPro" id="IPR011053">
    <property type="entry name" value="Single_hybrid_motif"/>
</dbReference>
<dbReference type="SUPFAM" id="SSF56059">
    <property type="entry name" value="Glutathione synthetase ATP-binding domain-like"/>
    <property type="match status" value="1"/>
</dbReference>
<dbReference type="Proteomes" id="UP001500457">
    <property type="component" value="Unassembled WGS sequence"/>
</dbReference>
<evidence type="ECO:0000259" key="7">
    <source>
        <dbReference type="PROSITE" id="PS50968"/>
    </source>
</evidence>
<feature type="domain" description="Lipoyl-binding" evidence="7">
    <location>
        <begin position="585"/>
        <end position="666"/>
    </location>
</feature>
<keyword evidence="4 6" id="KW-0067">ATP-binding</keyword>
<dbReference type="InterPro" id="IPR005482">
    <property type="entry name" value="Biotin_COase_C"/>
</dbReference>
<dbReference type="EMBL" id="BAABHQ010000010">
    <property type="protein sequence ID" value="GAA4881896.1"/>
    <property type="molecule type" value="Genomic_DNA"/>
</dbReference>
<evidence type="ECO:0000256" key="2">
    <source>
        <dbReference type="ARBA" id="ARBA00022598"/>
    </source>
</evidence>
<keyword evidence="3 6" id="KW-0547">Nucleotide-binding</keyword>
<dbReference type="Gene3D" id="2.40.50.100">
    <property type="match status" value="1"/>
</dbReference>
<evidence type="ECO:0000256" key="6">
    <source>
        <dbReference type="PROSITE-ProRule" id="PRU00409"/>
    </source>
</evidence>
<dbReference type="Gene3D" id="3.30.470.20">
    <property type="entry name" value="ATP-grasp fold, B domain"/>
    <property type="match status" value="1"/>
</dbReference>
<dbReference type="PANTHER" id="PTHR18866">
    <property type="entry name" value="CARBOXYLASE:PYRUVATE/ACETYL-COA/PROPIONYL-COA CARBOXYLASE"/>
    <property type="match status" value="1"/>
</dbReference>
<feature type="domain" description="ATP-grasp" evidence="8">
    <location>
        <begin position="120"/>
        <end position="337"/>
    </location>
</feature>
<evidence type="ECO:0000313" key="11">
    <source>
        <dbReference type="Proteomes" id="UP001500457"/>
    </source>
</evidence>
<reference evidence="11" key="1">
    <citation type="journal article" date="2019" name="Int. J. Syst. Evol. Microbiol.">
        <title>The Global Catalogue of Microorganisms (GCM) 10K type strain sequencing project: providing services to taxonomists for standard genome sequencing and annotation.</title>
        <authorList>
            <consortium name="The Broad Institute Genomics Platform"/>
            <consortium name="The Broad Institute Genome Sequencing Center for Infectious Disease"/>
            <person name="Wu L."/>
            <person name="Ma J."/>
        </authorList>
    </citation>
    <scope>NUCLEOTIDE SEQUENCE [LARGE SCALE GENOMIC DNA]</scope>
    <source>
        <strain evidence="11">JCM 17983</strain>
    </source>
</reference>
<dbReference type="InterPro" id="IPR005479">
    <property type="entry name" value="CPAse_ATP-bd"/>
</dbReference>
<dbReference type="SUPFAM" id="SSF51246">
    <property type="entry name" value="Rudiment single hybrid motif"/>
    <property type="match status" value="1"/>
</dbReference>
<keyword evidence="2" id="KW-0436">Ligase</keyword>
<dbReference type="InterPro" id="IPR050856">
    <property type="entry name" value="Biotin_carboxylase_complex"/>
</dbReference>
<dbReference type="InterPro" id="IPR016185">
    <property type="entry name" value="PreATP-grasp_dom_sf"/>
</dbReference>
<evidence type="ECO:0000313" key="10">
    <source>
        <dbReference type="EMBL" id="GAA4881896.1"/>
    </source>
</evidence>
<comment type="cofactor">
    <cofactor evidence="1">
        <name>biotin</name>
        <dbReference type="ChEBI" id="CHEBI:57586"/>
    </cofactor>
</comment>
<dbReference type="SUPFAM" id="SSF52440">
    <property type="entry name" value="PreATP-grasp domain"/>
    <property type="match status" value="1"/>
</dbReference>
<evidence type="ECO:0000256" key="3">
    <source>
        <dbReference type="ARBA" id="ARBA00022741"/>
    </source>
</evidence>
<evidence type="ECO:0000256" key="1">
    <source>
        <dbReference type="ARBA" id="ARBA00001953"/>
    </source>
</evidence>